<evidence type="ECO:0000256" key="2">
    <source>
        <dbReference type="ARBA" id="ARBA00022448"/>
    </source>
</evidence>
<feature type="transmembrane region" description="Helical" evidence="6">
    <location>
        <begin position="367"/>
        <end position="388"/>
    </location>
</feature>
<keyword evidence="3 6" id="KW-0812">Transmembrane</keyword>
<dbReference type="Proteomes" id="UP000566663">
    <property type="component" value="Unassembled WGS sequence"/>
</dbReference>
<dbReference type="InterPro" id="IPR047218">
    <property type="entry name" value="YocR/YhdH-like"/>
</dbReference>
<dbReference type="AlphaFoldDB" id="A0A7W8HWB0"/>
<feature type="transmembrane region" description="Helical" evidence="6">
    <location>
        <begin position="17"/>
        <end position="34"/>
    </location>
</feature>
<evidence type="ECO:0000256" key="4">
    <source>
        <dbReference type="ARBA" id="ARBA00022989"/>
    </source>
</evidence>
<feature type="transmembrane region" description="Helical" evidence="6">
    <location>
        <begin position="97"/>
        <end position="124"/>
    </location>
</feature>
<keyword evidence="2" id="KW-0813">Transport</keyword>
<dbReference type="PANTHER" id="PTHR42948:SF1">
    <property type="entry name" value="TRANSPORTER"/>
    <property type="match status" value="1"/>
</dbReference>
<comment type="caution">
    <text evidence="7">The sequence shown here is derived from an EMBL/GenBank/DDBJ whole genome shotgun (WGS) entry which is preliminary data.</text>
</comment>
<sequence>MAGNTAAPTGARWSSKAAFVLAATGSAVGLGNLWRFPTEAGSNGGGAFVLFYVLFVVLIAAPLLLAESLIGRHGQRSTIASAVYLARQSGASPAWSLLAVIGLIANTAILTFYCVVAGWVVYFIGTSAADVFGAVSSGTPLAGAYAGDSVAQIQQLMPALFADPVLLVGLQLAFVAVTTWIVARGVKGGIEVAATWLMPAFFFLLIGITVYAAITGDFAAAVAFLFTPDFERALQPGVLSSALGQAFFSLSLGGGAMIAYGAYASRDTNLGQTSGMIAFADTSVAIIAGLAIFPIVFSVGMEPNAGPTLMFQTLPAAFHSMPGGAIVGLLFFVLALFAALTSSVSLLEISVGWVTEKFGTSRVKASIWIGVLVFLVGVVSALSFNVWADHRPIPFIPGFENAGWFDAIDGVTGKLLLPLSGLVTAIFIGWVADRQLVNAETGLSGGGLKVWRFLIAWLCPLAVAAILIIGLFPQLLG</sequence>
<evidence type="ECO:0000256" key="6">
    <source>
        <dbReference type="SAM" id="Phobius"/>
    </source>
</evidence>
<dbReference type="InterPro" id="IPR000175">
    <property type="entry name" value="Na/ntran_symport"/>
</dbReference>
<feature type="transmembrane region" description="Helical" evidence="6">
    <location>
        <begin position="46"/>
        <end position="66"/>
    </location>
</feature>
<organism evidence="7 8">
    <name type="scientific">Brevundimonas basaltis</name>
    <dbReference type="NCBI Taxonomy" id="472166"/>
    <lineage>
        <taxon>Bacteria</taxon>
        <taxon>Pseudomonadati</taxon>
        <taxon>Pseudomonadota</taxon>
        <taxon>Alphaproteobacteria</taxon>
        <taxon>Caulobacterales</taxon>
        <taxon>Caulobacteraceae</taxon>
        <taxon>Brevundimonas</taxon>
    </lineage>
</organism>
<dbReference type="EMBL" id="JACHFZ010000001">
    <property type="protein sequence ID" value="MBB5291056.1"/>
    <property type="molecule type" value="Genomic_DNA"/>
</dbReference>
<dbReference type="CDD" id="cd10336">
    <property type="entry name" value="SLC6sbd_Tyt1-Like"/>
    <property type="match status" value="1"/>
</dbReference>
<feature type="transmembrane region" description="Helical" evidence="6">
    <location>
        <begin position="321"/>
        <end position="347"/>
    </location>
</feature>
<name>A0A7W8HWB0_9CAUL</name>
<dbReference type="PRINTS" id="PR00176">
    <property type="entry name" value="NANEUSMPORT"/>
</dbReference>
<accession>A0A7W8HWB0</accession>
<evidence type="ECO:0000313" key="7">
    <source>
        <dbReference type="EMBL" id="MBB5291056.1"/>
    </source>
</evidence>
<dbReference type="SUPFAM" id="SSF161070">
    <property type="entry name" value="SNF-like"/>
    <property type="match status" value="1"/>
</dbReference>
<reference evidence="7 8" key="1">
    <citation type="submission" date="2020-08" db="EMBL/GenBank/DDBJ databases">
        <title>Genomic Encyclopedia of Type Strains, Phase IV (KMG-IV): sequencing the most valuable type-strain genomes for metagenomic binning, comparative biology and taxonomic classification.</title>
        <authorList>
            <person name="Goeker M."/>
        </authorList>
    </citation>
    <scope>NUCLEOTIDE SEQUENCE [LARGE SCALE GENOMIC DNA]</scope>
    <source>
        <strain evidence="7 8">DSM 25335</strain>
    </source>
</reference>
<protein>
    <submittedName>
        <fullName evidence="7">NSS family neurotransmitter:Na+ symporter</fullName>
    </submittedName>
</protein>
<dbReference type="Pfam" id="PF00209">
    <property type="entry name" value="SNF"/>
    <property type="match status" value="2"/>
</dbReference>
<feature type="transmembrane region" description="Helical" evidence="6">
    <location>
        <begin position="276"/>
        <end position="301"/>
    </location>
</feature>
<comment type="subcellular location">
    <subcellularLocation>
        <location evidence="1">Membrane</location>
        <topology evidence="1">Multi-pass membrane protein</topology>
    </subcellularLocation>
</comment>
<evidence type="ECO:0000313" key="8">
    <source>
        <dbReference type="Proteomes" id="UP000566663"/>
    </source>
</evidence>
<evidence type="ECO:0000256" key="5">
    <source>
        <dbReference type="ARBA" id="ARBA00023136"/>
    </source>
</evidence>
<keyword evidence="5 6" id="KW-0472">Membrane</keyword>
<evidence type="ECO:0000256" key="1">
    <source>
        <dbReference type="ARBA" id="ARBA00004141"/>
    </source>
</evidence>
<dbReference type="NCBIfam" id="NF037979">
    <property type="entry name" value="Na_transp"/>
    <property type="match status" value="1"/>
</dbReference>
<dbReference type="PANTHER" id="PTHR42948">
    <property type="entry name" value="TRANSPORTER"/>
    <property type="match status" value="1"/>
</dbReference>
<keyword evidence="8" id="KW-1185">Reference proteome</keyword>
<feature type="transmembrane region" description="Helical" evidence="6">
    <location>
        <begin position="165"/>
        <end position="183"/>
    </location>
</feature>
<evidence type="ECO:0000256" key="3">
    <source>
        <dbReference type="ARBA" id="ARBA00022692"/>
    </source>
</evidence>
<dbReference type="GO" id="GO:0016020">
    <property type="term" value="C:membrane"/>
    <property type="evidence" value="ECO:0007669"/>
    <property type="project" value="UniProtKB-SubCell"/>
</dbReference>
<dbReference type="RefSeq" id="WP_183252096.1">
    <property type="nucleotide sequence ID" value="NZ_BAAAFF010000004.1"/>
</dbReference>
<dbReference type="PROSITE" id="PS50267">
    <property type="entry name" value="NA_NEUROTRAN_SYMP_3"/>
    <property type="match status" value="1"/>
</dbReference>
<gene>
    <name evidence="7" type="ORF">HNQ67_000552</name>
</gene>
<keyword evidence="4 6" id="KW-1133">Transmembrane helix</keyword>
<feature type="transmembrane region" description="Helical" evidence="6">
    <location>
        <begin position="415"/>
        <end position="432"/>
    </location>
</feature>
<proteinExistence type="predicted"/>
<feature type="transmembrane region" description="Helical" evidence="6">
    <location>
        <begin position="453"/>
        <end position="476"/>
    </location>
</feature>
<dbReference type="InterPro" id="IPR037272">
    <property type="entry name" value="SNS_sf"/>
</dbReference>
<feature type="transmembrane region" description="Helical" evidence="6">
    <location>
        <begin position="246"/>
        <end position="264"/>
    </location>
</feature>
<feature type="transmembrane region" description="Helical" evidence="6">
    <location>
        <begin position="195"/>
        <end position="226"/>
    </location>
</feature>